<feature type="chain" id="PRO_5045578831" evidence="1">
    <location>
        <begin position="34"/>
        <end position="191"/>
    </location>
</feature>
<evidence type="ECO:0000256" key="1">
    <source>
        <dbReference type="SAM" id="SignalP"/>
    </source>
</evidence>
<reference evidence="2 3" key="1">
    <citation type="submission" date="2020-04" db="EMBL/GenBank/DDBJ databases">
        <title>Phylogenetic Diversity and Antibacterial Activity against Ralstonia solanacearum of Endophytic Actinomycete Isolated from Moss.</title>
        <authorList>
            <person name="Zhuang X."/>
        </authorList>
    </citation>
    <scope>NUCLEOTIDE SEQUENCE [LARGE SCALE GENOMIC DNA]</scope>
    <source>
        <strain evidence="2 3">LD120</strain>
    </source>
</reference>
<organism evidence="2 3">
    <name type="scientific">Streptomyces physcomitrii</name>
    <dbReference type="NCBI Taxonomy" id="2724184"/>
    <lineage>
        <taxon>Bacteria</taxon>
        <taxon>Bacillati</taxon>
        <taxon>Actinomycetota</taxon>
        <taxon>Actinomycetes</taxon>
        <taxon>Kitasatosporales</taxon>
        <taxon>Streptomycetaceae</taxon>
        <taxon>Streptomyces</taxon>
    </lineage>
</organism>
<sequence length="191" mass="20123">MQFHHRRTRAAGLTAALLGTAALSLTLTGQAEARTFPHGTVRADGGLVAHQAPSTHAPSIHTFQDGAEVAVDCATKGTRVSGNPDWYLISAEGDAKWVSARYVDLEAEPRHCGPDLSIAATTTKSTGAYEGPSTADRRQTTLAKGTTTEILCCTDSGPAAKTSRWLVTTEAQWIPATALKTSGEVEFCQQG</sequence>
<dbReference type="RefSeq" id="WP_168539809.1">
    <property type="nucleotide sequence ID" value="NZ_JAAWWP010000008.1"/>
</dbReference>
<dbReference type="EMBL" id="JAAWWP010000008">
    <property type="protein sequence ID" value="NKI42595.1"/>
    <property type="molecule type" value="Genomic_DNA"/>
</dbReference>
<name>A0ABX1H5M5_9ACTN</name>
<protein>
    <submittedName>
        <fullName evidence="2">SH3 domain-containing protein</fullName>
    </submittedName>
</protein>
<dbReference type="Proteomes" id="UP000772196">
    <property type="component" value="Unassembled WGS sequence"/>
</dbReference>
<evidence type="ECO:0000313" key="3">
    <source>
        <dbReference type="Proteomes" id="UP000772196"/>
    </source>
</evidence>
<dbReference type="Gene3D" id="2.30.30.40">
    <property type="entry name" value="SH3 Domains"/>
    <property type="match status" value="1"/>
</dbReference>
<accession>A0ABX1H5M5</accession>
<gene>
    <name evidence="2" type="ORF">HFV08_15410</name>
</gene>
<comment type="caution">
    <text evidence="2">The sequence shown here is derived from an EMBL/GenBank/DDBJ whole genome shotgun (WGS) entry which is preliminary data.</text>
</comment>
<feature type="signal peptide" evidence="1">
    <location>
        <begin position="1"/>
        <end position="33"/>
    </location>
</feature>
<proteinExistence type="predicted"/>
<evidence type="ECO:0000313" key="2">
    <source>
        <dbReference type="EMBL" id="NKI42595.1"/>
    </source>
</evidence>
<keyword evidence="1" id="KW-0732">Signal</keyword>
<keyword evidence="3" id="KW-1185">Reference proteome</keyword>